<dbReference type="GO" id="GO:0006508">
    <property type="term" value="P:proteolysis"/>
    <property type="evidence" value="ECO:0007669"/>
    <property type="project" value="UniProtKB-KW"/>
</dbReference>
<feature type="domain" description="CAAX prenyl protease 2/Lysostaphin resistance protein A-like" evidence="2">
    <location>
        <begin position="139"/>
        <end position="224"/>
    </location>
</feature>
<feature type="transmembrane region" description="Helical" evidence="1">
    <location>
        <begin position="189"/>
        <end position="207"/>
    </location>
</feature>
<feature type="transmembrane region" description="Helical" evidence="1">
    <location>
        <begin position="212"/>
        <end position="231"/>
    </location>
</feature>
<keyword evidence="3" id="KW-0378">Hydrolase</keyword>
<keyword evidence="1" id="KW-0812">Transmembrane</keyword>
<feature type="transmembrane region" description="Helical" evidence="1">
    <location>
        <begin position="12"/>
        <end position="35"/>
    </location>
</feature>
<accession>A0A3M8H1I8</accession>
<keyword evidence="1" id="KW-0472">Membrane</keyword>
<dbReference type="PANTHER" id="PTHR36435:SF6">
    <property type="entry name" value="ABORTIVE INFECTION PROTEIN"/>
    <property type="match status" value="1"/>
</dbReference>
<gene>
    <name evidence="3" type="ORF">EC501_16710</name>
</gene>
<organism evidence="3 4">
    <name type="scientific">Lysinibacillus halotolerans</name>
    <dbReference type="NCBI Taxonomy" id="1368476"/>
    <lineage>
        <taxon>Bacteria</taxon>
        <taxon>Bacillati</taxon>
        <taxon>Bacillota</taxon>
        <taxon>Bacilli</taxon>
        <taxon>Bacillales</taxon>
        <taxon>Bacillaceae</taxon>
        <taxon>Lysinibacillus</taxon>
    </lineage>
</organism>
<evidence type="ECO:0000256" key="1">
    <source>
        <dbReference type="SAM" id="Phobius"/>
    </source>
</evidence>
<reference evidence="3 4" key="1">
    <citation type="journal article" date="2014" name="Int. J. Syst. Evol. Microbiol.">
        <title>Lysinibacillus halotolerans sp. nov., isolated from saline-alkaline soil.</title>
        <authorList>
            <person name="Kong D."/>
            <person name="Wang Y."/>
            <person name="Zhao B."/>
            <person name="Li Y."/>
            <person name="Song J."/>
            <person name="Zhai Y."/>
            <person name="Zhang C."/>
            <person name="Wang H."/>
            <person name="Chen X."/>
            <person name="Zhao B."/>
            <person name="Ruan Z."/>
        </authorList>
    </citation>
    <scope>NUCLEOTIDE SEQUENCE [LARGE SCALE GENOMIC DNA]</scope>
    <source>
        <strain evidence="3 4">MCCC 1A12703</strain>
    </source>
</reference>
<dbReference type="AlphaFoldDB" id="A0A3M8H1I8"/>
<dbReference type="Proteomes" id="UP000279909">
    <property type="component" value="Unassembled WGS sequence"/>
</dbReference>
<sequence>MSTSTKIQTQKTAFFVLLTYILFQLSGFLLLIPPIKGFFLQFFVENEQQSGVALAGWWSTVTAAIAFLVCIFLISKNKNFWNVFKGEKASIPVSIGWGIIGFFLVYLGQTIGATIELALGIDYGSENTETIMLVTEIAPVMILATVLFGPILEELVFRRVVFGSLIQTQNFWVAGIVSSIIFAAIHLDFTHIILYTISGFIFAFLYYKTRRLLTSIIAHMMLNGFVTLVQLNADKLQQFMDQIPK</sequence>
<evidence type="ECO:0000259" key="2">
    <source>
        <dbReference type="Pfam" id="PF02517"/>
    </source>
</evidence>
<dbReference type="RefSeq" id="WP_122973484.1">
    <property type="nucleotide sequence ID" value="NZ_RHLQ01000063.1"/>
</dbReference>
<keyword evidence="3" id="KW-0645">Protease</keyword>
<feature type="transmembrane region" description="Helical" evidence="1">
    <location>
        <begin position="55"/>
        <end position="74"/>
    </location>
</feature>
<name>A0A3M8H1I8_9BACI</name>
<feature type="transmembrane region" description="Helical" evidence="1">
    <location>
        <begin position="160"/>
        <end position="183"/>
    </location>
</feature>
<keyword evidence="1" id="KW-1133">Transmembrane helix</keyword>
<dbReference type="EMBL" id="RHLQ01000063">
    <property type="protein sequence ID" value="RNC96327.1"/>
    <property type="molecule type" value="Genomic_DNA"/>
</dbReference>
<feature type="transmembrane region" description="Helical" evidence="1">
    <location>
        <begin position="131"/>
        <end position="148"/>
    </location>
</feature>
<evidence type="ECO:0000313" key="3">
    <source>
        <dbReference type="EMBL" id="RNC96327.1"/>
    </source>
</evidence>
<proteinExistence type="predicted"/>
<dbReference type="InterPro" id="IPR003675">
    <property type="entry name" value="Rce1/LyrA-like_dom"/>
</dbReference>
<dbReference type="PANTHER" id="PTHR36435">
    <property type="entry name" value="SLR1288 PROTEIN"/>
    <property type="match status" value="1"/>
</dbReference>
<comment type="caution">
    <text evidence="3">The sequence shown here is derived from an EMBL/GenBank/DDBJ whole genome shotgun (WGS) entry which is preliminary data.</text>
</comment>
<evidence type="ECO:0000313" key="4">
    <source>
        <dbReference type="Proteomes" id="UP000279909"/>
    </source>
</evidence>
<dbReference type="GO" id="GO:0004175">
    <property type="term" value="F:endopeptidase activity"/>
    <property type="evidence" value="ECO:0007669"/>
    <property type="project" value="UniProtKB-ARBA"/>
</dbReference>
<dbReference type="GO" id="GO:0080120">
    <property type="term" value="P:CAAX-box protein maturation"/>
    <property type="evidence" value="ECO:0007669"/>
    <property type="project" value="UniProtKB-ARBA"/>
</dbReference>
<protein>
    <submittedName>
        <fullName evidence="3">CPBP family intramembrane metalloprotease</fullName>
    </submittedName>
</protein>
<keyword evidence="3" id="KW-0482">Metalloprotease</keyword>
<dbReference type="InterPro" id="IPR052710">
    <property type="entry name" value="CAAX_protease"/>
</dbReference>
<dbReference type="OrthoDB" id="2194912at2"/>
<feature type="transmembrane region" description="Helical" evidence="1">
    <location>
        <begin position="95"/>
        <end position="119"/>
    </location>
</feature>
<dbReference type="GO" id="GO:0008237">
    <property type="term" value="F:metallopeptidase activity"/>
    <property type="evidence" value="ECO:0007669"/>
    <property type="project" value="UniProtKB-KW"/>
</dbReference>
<dbReference type="Pfam" id="PF02517">
    <property type="entry name" value="Rce1-like"/>
    <property type="match status" value="1"/>
</dbReference>
<keyword evidence="4" id="KW-1185">Reference proteome</keyword>